<dbReference type="OrthoDB" id="9798107at2"/>
<dbReference type="EMBL" id="CP001700">
    <property type="protein sequence ID" value="ACU74402.1"/>
    <property type="molecule type" value="Genomic_DNA"/>
</dbReference>
<feature type="binding site" evidence="1">
    <location>
        <position position="47"/>
    </location>
    <ligand>
        <name>Mg(2+)</name>
        <dbReference type="ChEBI" id="CHEBI:18420"/>
        <label>1</label>
    </ligand>
</feature>
<evidence type="ECO:0000256" key="1">
    <source>
        <dbReference type="PIRSR" id="PIRSR605502-1"/>
    </source>
</evidence>
<protein>
    <submittedName>
        <fullName evidence="2">ADP-ribosylation/Crystallin J1</fullName>
    </submittedName>
</protein>
<dbReference type="AlphaFoldDB" id="C7QAS9"/>
<name>C7QAS9_CATAD</name>
<sequence length="333" mass="35510">MTATGSMFGLAFGDCMGKPTEFQRFEEIVQLYGPQGPTLLPPGGLVTDDTQMALAVAEALLEQPAGADLAVEPFTASLIEHFLAWAKSPDNNRAPGMTCLRACGNLSSGQPWPQATQRGSKGCGANMRVTPIGLVPDLPEATVAGAAQLQSALTHGHATALAASDLTAFATRWLLAGMAPSDLVPALRERCQEQRRVYHGDWLGDDLWRVPMRNSPEEFIENGWVECGMVLGVLAKAAENPDPTIDPCDYTGEGWIAEEALATALLCFLMYPDEPVRALGRAAATGGDSDSIAALAGAFLGARHGLDAFPAHWPEHIEYRERLARAGAAWDRT</sequence>
<keyword evidence="1" id="KW-0460">Magnesium</keyword>
<dbReference type="InterPro" id="IPR036705">
    <property type="entry name" value="Ribosyl_crysJ1_sf"/>
</dbReference>
<dbReference type="STRING" id="479433.Caci_5543"/>
<feature type="binding site" evidence="1">
    <location>
        <position position="288"/>
    </location>
    <ligand>
        <name>Mg(2+)</name>
        <dbReference type="ChEBI" id="CHEBI:18420"/>
        <label>1</label>
    </ligand>
</feature>
<dbReference type="Gene3D" id="1.10.4080.10">
    <property type="entry name" value="ADP-ribosylation/Crystallin J1"/>
    <property type="match status" value="1"/>
</dbReference>
<dbReference type="HOGENOM" id="CLU_024566_7_0_11"/>
<comment type="cofactor">
    <cofactor evidence="1">
        <name>Mg(2+)</name>
        <dbReference type="ChEBI" id="CHEBI:18420"/>
    </cofactor>
    <text evidence="1">Binds 2 magnesium ions per subunit.</text>
</comment>
<dbReference type="InterPro" id="IPR005502">
    <property type="entry name" value="Ribosyl_crysJ1"/>
</dbReference>
<gene>
    <name evidence="2" type="ordered locus">Caci_5543</name>
</gene>
<dbReference type="eggNOG" id="COG1397">
    <property type="taxonomic scope" value="Bacteria"/>
</dbReference>
<organism evidence="2 3">
    <name type="scientific">Catenulispora acidiphila (strain DSM 44928 / JCM 14897 / NBRC 102108 / NRRL B-24433 / ID139908)</name>
    <dbReference type="NCBI Taxonomy" id="479433"/>
    <lineage>
        <taxon>Bacteria</taxon>
        <taxon>Bacillati</taxon>
        <taxon>Actinomycetota</taxon>
        <taxon>Actinomycetes</taxon>
        <taxon>Catenulisporales</taxon>
        <taxon>Catenulisporaceae</taxon>
        <taxon>Catenulispora</taxon>
    </lineage>
</organism>
<dbReference type="GO" id="GO:0046872">
    <property type="term" value="F:metal ion binding"/>
    <property type="evidence" value="ECO:0007669"/>
    <property type="project" value="UniProtKB-KW"/>
</dbReference>
<keyword evidence="1" id="KW-0479">Metal-binding</keyword>
<feature type="binding site" evidence="1">
    <location>
        <position position="290"/>
    </location>
    <ligand>
        <name>Mg(2+)</name>
        <dbReference type="ChEBI" id="CHEBI:18420"/>
        <label>1</label>
    </ligand>
</feature>
<proteinExistence type="predicted"/>
<dbReference type="SUPFAM" id="SSF101478">
    <property type="entry name" value="ADP-ribosylglycohydrolase"/>
    <property type="match status" value="1"/>
</dbReference>
<dbReference type="PANTHER" id="PTHR16222:SF12">
    <property type="entry name" value="ADP-RIBOSYLGLYCOHYDROLASE-RELATED"/>
    <property type="match status" value="1"/>
</dbReference>
<dbReference type="Pfam" id="PF03747">
    <property type="entry name" value="ADP_ribosyl_GH"/>
    <property type="match status" value="1"/>
</dbReference>
<keyword evidence="3" id="KW-1185">Reference proteome</keyword>
<reference evidence="2 3" key="1">
    <citation type="journal article" date="2009" name="Stand. Genomic Sci.">
        <title>Complete genome sequence of Catenulispora acidiphila type strain (ID 139908).</title>
        <authorList>
            <person name="Copeland A."/>
            <person name="Lapidus A."/>
            <person name="Glavina Del Rio T."/>
            <person name="Nolan M."/>
            <person name="Lucas S."/>
            <person name="Chen F."/>
            <person name="Tice H."/>
            <person name="Cheng J.F."/>
            <person name="Bruce D."/>
            <person name="Goodwin L."/>
            <person name="Pitluck S."/>
            <person name="Mikhailova N."/>
            <person name="Pati A."/>
            <person name="Ivanova N."/>
            <person name="Mavromatis K."/>
            <person name="Chen A."/>
            <person name="Palaniappan K."/>
            <person name="Chain P."/>
            <person name="Land M."/>
            <person name="Hauser L."/>
            <person name="Chang Y.J."/>
            <person name="Jeffries C.D."/>
            <person name="Chertkov O."/>
            <person name="Brettin T."/>
            <person name="Detter J.C."/>
            <person name="Han C."/>
            <person name="Ali Z."/>
            <person name="Tindall B.J."/>
            <person name="Goker M."/>
            <person name="Bristow J."/>
            <person name="Eisen J.A."/>
            <person name="Markowitz V."/>
            <person name="Hugenholtz P."/>
            <person name="Kyrpides N.C."/>
            <person name="Klenk H.P."/>
        </authorList>
    </citation>
    <scope>NUCLEOTIDE SEQUENCE [LARGE SCALE GENOMIC DNA]</scope>
    <source>
        <strain evidence="3">DSM 44928 / JCM 14897 / NBRC 102108 / NRRL B-24433 / ID139908</strain>
    </source>
</reference>
<dbReference type="KEGG" id="cai:Caci_5543"/>
<feature type="binding site" evidence="1">
    <location>
        <position position="48"/>
    </location>
    <ligand>
        <name>Mg(2+)</name>
        <dbReference type="ChEBI" id="CHEBI:18420"/>
        <label>1</label>
    </ligand>
</feature>
<evidence type="ECO:0000313" key="2">
    <source>
        <dbReference type="EMBL" id="ACU74402.1"/>
    </source>
</evidence>
<evidence type="ECO:0000313" key="3">
    <source>
        <dbReference type="Proteomes" id="UP000000851"/>
    </source>
</evidence>
<dbReference type="InterPro" id="IPR050792">
    <property type="entry name" value="ADP-ribosylglycohydrolase"/>
</dbReference>
<dbReference type="RefSeq" id="WP_015794131.1">
    <property type="nucleotide sequence ID" value="NC_013131.1"/>
</dbReference>
<accession>C7QAS9</accession>
<dbReference type="PANTHER" id="PTHR16222">
    <property type="entry name" value="ADP-RIBOSYLGLYCOHYDROLASE"/>
    <property type="match status" value="1"/>
</dbReference>
<dbReference type="Proteomes" id="UP000000851">
    <property type="component" value="Chromosome"/>
</dbReference>
<feature type="binding site" evidence="1">
    <location>
        <position position="291"/>
    </location>
    <ligand>
        <name>Mg(2+)</name>
        <dbReference type="ChEBI" id="CHEBI:18420"/>
        <label>1</label>
    </ligand>
</feature>
<dbReference type="InParanoid" id="C7QAS9"/>
<feature type="binding site" evidence="1">
    <location>
        <position position="49"/>
    </location>
    <ligand>
        <name>Mg(2+)</name>
        <dbReference type="ChEBI" id="CHEBI:18420"/>
        <label>1</label>
    </ligand>
</feature>